<keyword evidence="8" id="KW-0915">Sodium</keyword>
<dbReference type="Proteomes" id="UP000245207">
    <property type="component" value="Unassembled WGS sequence"/>
</dbReference>
<feature type="domain" description="Sodium/calcium exchanger membrane region" evidence="13">
    <location>
        <begin position="107"/>
        <end position="250"/>
    </location>
</feature>
<keyword evidence="2" id="KW-0813">Transport</keyword>
<dbReference type="GO" id="GO:0016020">
    <property type="term" value="C:membrane"/>
    <property type="evidence" value="ECO:0007669"/>
    <property type="project" value="UniProtKB-SubCell"/>
</dbReference>
<evidence type="ECO:0000313" key="15">
    <source>
        <dbReference type="Proteomes" id="UP000245207"/>
    </source>
</evidence>
<evidence type="ECO:0000259" key="13">
    <source>
        <dbReference type="Pfam" id="PF01699"/>
    </source>
</evidence>
<evidence type="ECO:0000256" key="1">
    <source>
        <dbReference type="ARBA" id="ARBA00004141"/>
    </source>
</evidence>
<dbReference type="GO" id="GO:0015297">
    <property type="term" value="F:antiporter activity"/>
    <property type="evidence" value="ECO:0007669"/>
    <property type="project" value="UniProtKB-KW"/>
</dbReference>
<evidence type="ECO:0000256" key="7">
    <source>
        <dbReference type="ARBA" id="ARBA00022989"/>
    </source>
</evidence>
<organism evidence="14 15">
    <name type="scientific">Artemisia annua</name>
    <name type="common">Sweet wormwood</name>
    <dbReference type="NCBI Taxonomy" id="35608"/>
    <lineage>
        <taxon>Eukaryota</taxon>
        <taxon>Viridiplantae</taxon>
        <taxon>Streptophyta</taxon>
        <taxon>Embryophyta</taxon>
        <taxon>Tracheophyta</taxon>
        <taxon>Spermatophyta</taxon>
        <taxon>Magnoliopsida</taxon>
        <taxon>eudicotyledons</taxon>
        <taxon>Gunneridae</taxon>
        <taxon>Pentapetalae</taxon>
        <taxon>asterids</taxon>
        <taxon>campanulids</taxon>
        <taxon>Asterales</taxon>
        <taxon>Asteraceae</taxon>
        <taxon>Asteroideae</taxon>
        <taxon>Anthemideae</taxon>
        <taxon>Artemisiinae</taxon>
        <taxon>Artemisia</taxon>
    </lineage>
</organism>
<evidence type="ECO:0000256" key="8">
    <source>
        <dbReference type="ARBA" id="ARBA00023053"/>
    </source>
</evidence>
<feature type="transmembrane region" description="Helical" evidence="12">
    <location>
        <begin position="172"/>
        <end position="196"/>
    </location>
</feature>
<feature type="transmembrane region" description="Helical" evidence="12">
    <location>
        <begin position="134"/>
        <end position="152"/>
    </location>
</feature>
<protein>
    <submittedName>
        <fullName evidence="14">Sodium/calcium exchanger membrane region</fullName>
    </submittedName>
</protein>
<evidence type="ECO:0000256" key="3">
    <source>
        <dbReference type="ARBA" id="ARBA00022449"/>
    </source>
</evidence>
<evidence type="ECO:0000256" key="6">
    <source>
        <dbReference type="ARBA" id="ARBA00022958"/>
    </source>
</evidence>
<evidence type="ECO:0000256" key="2">
    <source>
        <dbReference type="ARBA" id="ARBA00022448"/>
    </source>
</evidence>
<dbReference type="AlphaFoldDB" id="A0A2U1LJR4"/>
<dbReference type="InterPro" id="IPR051359">
    <property type="entry name" value="CaCA_antiporter"/>
</dbReference>
<accession>A0A2U1LJR4</accession>
<evidence type="ECO:0000256" key="12">
    <source>
        <dbReference type="SAM" id="Phobius"/>
    </source>
</evidence>
<dbReference type="PANTHER" id="PTHR12266">
    <property type="entry name" value="NA+/CA2+ K+ INDEPENDENT EXCHANGER"/>
    <property type="match status" value="1"/>
</dbReference>
<evidence type="ECO:0000256" key="11">
    <source>
        <dbReference type="ARBA" id="ARBA00038187"/>
    </source>
</evidence>
<keyword evidence="3" id="KW-0050">Antiport</keyword>
<dbReference type="PANTHER" id="PTHR12266:SF0">
    <property type="entry name" value="MITOCHONDRIAL SODIUM_CALCIUM EXCHANGER PROTEIN"/>
    <property type="match status" value="1"/>
</dbReference>
<dbReference type="GO" id="GO:0006813">
    <property type="term" value="P:potassium ion transport"/>
    <property type="evidence" value="ECO:0007669"/>
    <property type="project" value="UniProtKB-KW"/>
</dbReference>
<dbReference type="EMBL" id="PKPP01009021">
    <property type="protein sequence ID" value="PWA49240.1"/>
    <property type="molecule type" value="Genomic_DNA"/>
</dbReference>
<keyword evidence="10" id="KW-0739">Sodium transport</keyword>
<dbReference type="Pfam" id="PF01699">
    <property type="entry name" value="Na_Ca_ex"/>
    <property type="match status" value="2"/>
</dbReference>
<feature type="transmembrane region" description="Helical" evidence="12">
    <location>
        <begin position="208"/>
        <end position="227"/>
    </location>
</feature>
<dbReference type="InterPro" id="IPR044880">
    <property type="entry name" value="NCX_ion-bd_dom_sf"/>
</dbReference>
<feature type="transmembrane region" description="Helical" evidence="12">
    <location>
        <begin position="100"/>
        <end position="122"/>
    </location>
</feature>
<gene>
    <name evidence="14" type="ORF">CTI12_AA371720</name>
</gene>
<evidence type="ECO:0000256" key="5">
    <source>
        <dbReference type="ARBA" id="ARBA00022692"/>
    </source>
</evidence>
<keyword evidence="9 12" id="KW-0472">Membrane</keyword>
<feature type="transmembrane region" description="Helical" evidence="12">
    <location>
        <begin position="233"/>
        <end position="252"/>
    </location>
</feature>
<evidence type="ECO:0000313" key="14">
    <source>
        <dbReference type="EMBL" id="PWA49240.1"/>
    </source>
</evidence>
<feature type="domain" description="Sodium/calcium exchanger membrane region" evidence="13">
    <location>
        <begin position="442"/>
        <end position="593"/>
    </location>
</feature>
<keyword evidence="6" id="KW-0630">Potassium</keyword>
<dbReference type="STRING" id="35608.A0A2U1LJR4"/>
<evidence type="ECO:0000256" key="9">
    <source>
        <dbReference type="ARBA" id="ARBA00023136"/>
    </source>
</evidence>
<feature type="transmembrane region" description="Helical" evidence="12">
    <location>
        <begin position="438"/>
        <end position="457"/>
    </location>
</feature>
<comment type="caution">
    <text evidence="14">The sequence shown here is derived from an EMBL/GenBank/DDBJ whole genome shotgun (WGS) entry which is preliminary data.</text>
</comment>
<dbReference type="GO" id="GO:0006814">
    <property type="term" value="P:sodium ion transport"/>
    <property type="evidence" value="ECO:0007669"/>
    <property type="project" value="UniProtKB-KW"/>
</dbReference>
<feature type="transmembrane region" description="Helical" evidence="12">
    <location>
        <begin position="7"/>
        <end position="26"/>
    </location>
</feature>
<comment type="subcellular location">
    <subcellularLocation>
        <location evidence="1">Membrane</location>
        <topology evidence="1">Multi-pass membrane protein</topology>
    </subcellularLocation>
</comment>
<evidence type="ECO:0000256" key="10">
    <source>
        <dbReference type="ARBA" id="ARBA00023201"/>
    </source>
</evidence>
<dbReference type="Gene3D" id="1.20.1420.30">
    <property type="entry name" value="NCX, central ion-binding region"/>
    <property type="match status" value="2"/>
</dbReference>
<feature type="transmembrane region" description="Helical" evidence="12">
    <location>
        <begin position="580"/>
        <end position="604"/>
    </location>
</feature>
<keyword evidence="4" id="KW-0633">Potassium transport</keyword>
<keyword evidence="10" id="KW-0406">Ion transport</keyword>
<keyword evidence="15" id="KW-1185">Reference proteome</keyword>
<dbReference type="FunFam" id="1.20.1420.30:FF:000028">
    <property type="entry name" value="Cation/calcium exchanger 5"/>
    <property type="match status" value="1"/>
</dbReference>
<feature type="transmembrane region" description="Helical" evidence="12">
    <location>
        <begin position="408"/>
        <end position="426"/>
    </location>
</feature>
<keyword evidence="5 12" id="KW-0812">Transmembrane</keyword>
<keyword evidence="7 12" id="KW-1133">Transmembrane helix</keyword>
<evidence type="ECO:0000256" key="4">
    <source>
        <dbReference type="ARBA" id="ARBA00022538"/>
    </source>
</evidence>
<reference evidence="14 15" key="1">
    <citation type="journal article" date="2018" name="Mol. Plant">
        <title>The genome of Artemisia annua provides insight into the evolution of Asteraceae family and artemisinin biosynthesis.</title>
        <authorList>
            <person name="Shen Q."/>
            <person name="Zhang L."/>
            <person name="Liao Z."/>
            <person name="Wang S."/>
            <person name="Yan T."/>
            <person name="Shi P."/>
            <person name="Liu M."/>
            <person name="Fu X."/>
            <person name="Pan Q."/>
            <person name="Wang Y."/>
            <person name="Lv Z."/>
            <person name="Lu X."/>
            <person name="Zhang F."/>
            <person name="Jiang W."/>
            <person name="Ma Y."/>
            <person name="Chen M."/>
            <person name="Hao X."/>
            <person name="Li L."/>
            <person name="Tang Y."/>
            <person name="Lv G."/>
            <person name="Zhou Y."/>
            <person name="Sun X."/>
            <person name="Brodelius P.E."/>
            <person name="Rose J.K.C."/>
            <person name="Tang K."/>
        </authorList>
    </citation>
    <scope>NUCLEOTIDE SEQUENCE [LARGE SCALE GENOMIC DNA]</scope>
    <source>
        <strain evidence="15">cv. Huhao1</strain>
        <tissue evidence="14">Leaf</tissue>
    </source>
</reference>
<dbReference type="OrthoDB" id="407410at2759"/>
<name>A0A2U1LJR4_ARTAN</name>
<feature type="transmembrane region" description="Helical" evidence="12">
    <location>
        <begin position="549"/>
        <end position="568"/>
    </location>
</feature>
<dbReference type="InterPro" id="IPR004837">
    <property type="entry name" value="NaCa_Exmemb"/>
</dbReference>
<comment type="similarity">
    <text evidence="11">Belongs to the Ca(2+):cation antiporter (CaCA) (TC 2.A.19) family. Cation/calcium exchanger (CCX) subfamily.</text>
</comment>
<sequence>MNQFRVISNTLFTLTLLSLIYNNHFLTFPNTPHRRSLRETPTLKNNNISSNNISTSTCNGIIDHIGYKTSCEFLKYNAHCSSDSFFDYVKFYYCDSNESALGSVVLVLWLFALFYLLGNTAADYFCLSLRKMSALLGLSPAVAGVSLLPLGNGAPDVFASVVSFVGKGNGEVGLNSVLGGAVFVTCVVVGVVAICVGGQGVRIDKKAFLRDVGFFMFTLVFLFFILVVGRVSVVVAVMFVCIYVVYAVFVAANEIVKKHVNRLKLDGVTPLIPLRVNIFSQEEDSVETSLLDVETEDDGLRSSNALPEWMWASNVAIYSNQMKLQEHERHLWGWQDDGIEVDQPWSSFWKLCSLLEFPLTVPRRLTIPLVEEETWSKPYAVASASLSPLLLAFIWNTQDDLSSLSRKLVYLLGAVVGFTLGSLAYTYTRSDHPPRRYLFPWVLGGFLMSIVWFYMIANELVALLVGFGMFLRVNPSILGLTVLAWGNSMGDLVSNIALALDGGDGIQIALSGCYAGPMFNTLIGLGISLLIGSWSEKPESYTVPQDNSLYYTMGFLMLGLVWAIVILLKNDMRVNRMLGTGLVALYLVFLSVRLAGATGILPLAGLSKS</sequence>
<dbReference type="GO" id="GO:0008324">
    <property type="term" value="F:monoatomic cation transmembrane transporter activity"/>
    <property type="evidence" value="ECO:0007669"/>
    <property type="project" value="TreeGrafter"/>
</dbReference>
<proteinExistence type="inferred from homology"/>